<dbReference type="GO" id="GO:0004042">
    <property type="term" value="F:L-glutamate N-acetyltransferase activity"/>
    <property type="evidence" value="ECO:0007669"/>
    <property type="project" value="UniProtKB-UniRule"/>
</dbReference>
<dbReference type="Gene3D" id="3.60.70.12">
    <property type="entry name" value="L-amino peptidase D-ALA esterase/amidase"/>
    <property type="match status" value="1"/>
</dbReference>
<feature type="site" description="Involved in the stabilization of negative charge on the oxyanion by the formation of the oxyanion hole" evidence="8">
    <location>
        <position position="133"/>
    </location>
</feature>
<sequence>MPSTQLTFNDREQHRSWLSNQATLPRGFRVGTHRFAFTPIEAPKPAKMTLTLIALDAPTPDFAAVFTRNAFPGAPIVVGRQRLDEPTLGAIVINNKISNVCAPGGTATAERVCAAAATALNLRSAQILPSSTGVIGWSLPADAMIAALPDAAAALQADSILPAAEGIVTTDLYPKIRSRALGAGRLVGIAKGAGMIEPNLATMLVYILTDIAVPRAELRAMLKRAVDESFNRISIDSDTSTSDTVALVSSGKITDVAPAEFESALHQICRDLAEDVVRNGEGVRHVIRVATTGAPDARLATQIGKAVVNAPLFKCAVAGNDPNVGRLVQAIGRYLGNLPSPIDTSAMRLTIGGIEIFAEGVFKLDPTKEIALTQHLQQAELYVSQPTAEGAFVPPIDFPPHERCVEIGIELGLGNDAAVVIGGDLTHEYVTENADYRS</sequence>
<dbReference type="EC" id="2.3.1.35" evidence="8"/>
<feature type="active site" description="Nucleophile" evidence="8">
    <location>
        <position position="202"/>
    </location>
</feature>
<feature type="binding site" evidence="8">
    <location>
        <position position="202"/>
    </location>
    <ligand>
        <name>substrate</name>
    </ligand>
</feature>
<dbReference type="GO" id="GO:0006592">
    <property type="term" value="P:ornithine biosynthetic process"/>
    <property type="evidence" value="ECO:0007669"/>
    <property type="project" value="TreeGrafter"/>
</dbReference>
<keyword evidence="10" id="KW-1185">Reference proteome</keyword>
<keyword evidence="8" id="KW-0511">Multifunctional enzyme</keyword>
<dbReference type="Proteomes" id="UP001218638">
    <property type="component" value="Chromosome"/>
</dbReference>
<feature type="binding site" evidence="8">
    <location>
        <position position="433"/>
    </location>
    <ligand>
        <name>substrate</name>
    </ligand>
</feature>
<comment type="catalytic activity">
    <reaction evidence="8">
        <text>N(2)-acetyl-L-ornithine + L-glutamate = N-acetyl-L-glutamate + L-ornithine</text>
        <dbReference type="Rhea" id="RHEA:15349"/>
        <dbReference type="ChEBI" id="CHEBI:29985"/>
        <dbReference type="ChEBI" id="CHEBI:44337"/>
        <dbReference type="ChEBI" id="CHEBI:46911"/>
        <dbReference type="ChEBI" id="CHEBI:57805"/>
        <dbReference type="EC" id="2.3.1.35"/>
    </reaction>
</comment>
<evidence type="ECO:0000256" key="8">
    <source>
        <dbReference type="HAMAP-Rule" id="MF_01106"/>
    </source>
</evidence>
<evidence type="ECO:0000313" key="9">
    <source>
        <dbReference type="EMBL" id="WED63909.1"/>
    </source>
</evidence>
<comment type="similarity">
    <text evidence="1 8">Belongs to the ArgJ family.</text>
</comment>
<gene>
    <name evidence="8" type="primary">argJ</name>
    <name evidence="9" type="ORF">PXH66_16350</name>
</gene>
<dbReference type="PANTHER" id="PTHR23100">
    <property type="entry name" value="ARGININE BIOSYNTHESIS BIFUNCTIONAL PROTEIN ARGJ"/>
    <property type="match status" value="1"/>
</dbReference>
<comment type="subunit">
    <text evidence="2 8">Heterotetramer of two alpha and two beta chains.</text>
</comment>
<comment type="function">
    <text evidence="8">Catalyzes two activities which are involved in the cyclic version of arginine biosynthesis: the synthesis of N-acetylglutamate from glutamate and acetyl-CoA as the acetyl donor, and of ornithine by transacetylation between N(2)-acetylornithine and glutamate.</text>
</comment>
<dbReference type="KEGG" id="slom:PXH66_16350"/>
<accession>A0AAE9ZVI7</accession>
<name>A0AAE9ZVI7_9BACT</name>
<keyword evidence="7 8" id="KW-0012">Acyltransferase</keyword>
<dbReference type="GO" id="GO:0005737">
    <property type="term" value="C:cytoplasm"/>
    <property type="evidence" value="ECO:0007669"/>
    <property type="project" value="UniProtKB-SubCell"/>
</dbReference>
<evidence type="ECO:0000256" key="3">
    <source>
        <dbReference type="ARBA" id="ARBA00022571"/>
    </source>
</evidence>
<feature type="site" description="Cleavage; by autolysis" evidence="8">
    <location>
        <begin position="201"/>
        <end position="202"/>
    </location>
</feature>
<feature type="chain" id="PRO_5041752114" description="Arginine biosynthesis bifunctional protein ArgJ alpha chain" evidence="8">
    <location>
        <begin position="1"/>
        <end position="201"/>
    </location>
</feature>
<keyword evidence="4 8" id="KW-0028">Amino-acid biosynthesis</keyword>
<feature type="site" description="Involved in the stabilization of negative charge on the oxyanion by the formation of the oxyanion hole" evidence="8">
    <location>
        <position position="132"/>
    </location>
</feature>
<dbReference type="InterPro" id="IPR042195">
    <property type="entry name" value="ArgJ_beta_C"/>
</dbReference>
<evidence type="ECO:0000256" key="6">
    <source>
        <dbReference type="ARBA" id="ARBA00022813"/>
    </source>
</evidence>
<dbReference type="InterPro" id="IPR002813">
    <property type="entry name" value="Arg_biosynth_ArgJ"/>
</dbReference>
<feature type="binding site" evidence="8">
    <location>
        <position position="169"/>
    </location>
    <ligand>
        <name>substrate</name>
    </ligand>
</feature>
<keyword evidence="6 8" id="KW-0068">Autocatalytic cleavage</keyword>
<feature type="binding site" evidence="8">
    <location>
        <position position="191"/>
    </location>
    <ligand>
        <name>substrate</name>
    </ligand>
</feature>
<dbReference type="PANTHER" id="PTHR23100:SF0">
    <property type="entry name" value="ARGININE BIOSYNTHESIS BIFUNCTIONAL PROTEIN ARGJ, MITOCHONDRIAL"/>
    <property type="match status" value="1"/>
</dbReference>
<proteinExistence type="inferred from homology"/>
<feature type="chain" id="PRO_5041752115" description="Arginine biosynthesis bifunctional protein ArgJ beta chain" evidence="8">
    <location>
        <begin position="202"/>
        <end position="438"/>
    </location>
</feature>
<keyword evidence="5 8" id="KW-0808">Transferase</keyword>
<keyword evidence="8" id="KW-0963">Cytoplasm</keyword>
<dbReference type="RefSeq" id="WP_330930613.1">
    <property type="nucleotide sequence ID" value="NZ_CP119075.1"/>
</dbReference>
<evidence type="ECO:0000256" key="4">
    <source>
        <dbReference type="ARBA" id="ARBA00022605"/>
    </source>
</evidence>
<comment type="pathway">
    <text evidence="8">Amino-acid biosynthesis; L-arginine biosynthesis; N(2)-acetyl-L-ornithine from L-glutamate: step 1/4.</text>
</comment>
<dbReference type="InterPro" id="IPR016117">
    <property type="entry name" value="ArgJ-like_dom_sf"/>
</dbReference>
<dbReference type="SUPFAM" id="SSF56266">
    <property type="entry name" value="DmpA/ArgJ-like"/>
    <property type="match status" value="1"/>
</dbReference>
<dbReference type="GO" id="GO:0006526">
    <property type="term" value="P:L-arginine biosynthetic process"/>
    <property type="evidence" value="ECO:0007669"/>
    <property type="project" value="UniProtKB-UniRule"/>
</dbReference>
<dbReference type="FunFam" id="3.60.70.12:FF:000001">
    <property type="entry name" value="Arginine biosynthesis bifunctional protein ArgJ, chloroplastic"/>
    <property type="match status" value="1"/>
</dbReference>
<evidence type="ECO:0000256" key="1">
    <source>
        <dbReference type="ARBA" id="ARBA00006774"/>
    </source>
</evidence>
<dbReference type="GO" id="GO:0004358">
    <property type="term" value="F:L-glutamate N-acetyltransferase activity, acting on acetyl-L-ornithine as donor"/>
    <property type="evidence" value="ECO:0007669"/>
    <property type="project" value="UniProtKB-UniRule"/>
</dbReference>
<dbReference type="Gene3D" id="3.10.20.340">
    <property type="entry name" value="ArgJ beta chain, C-terminal domain"/>
    <property type="match status" value="1"/>
</dbReference>
<protein>
    <recommendedName>
        <fullName evidence="8">Arginine biosynthesis bifunctional protein ArgJ</fullName>
    </recommendedName>
    <domain>
        <recommendedName>
            <fullName evidence="8">Glutamate N-acetyltransferase</fullName>
            <ecNumber evidence="8">2.3.1.35</ecNumber>
        </recommendedName>
        <alternativeName>
            <fullName evidence="8">Ornithine acetyltransferase</fullName>
            <shortName evidence="8">OATase</shortName>
        </alternativeName>
        <alternativeName>
            <fullName evidence="8">Ornithine transacetylase</fullName>
        </alternativeName>
    </domain>
    <domain>
        <recommendedName>
            <fullName evidence="8">Amino-acid acetyltransferase</fullName>
            <ecNumber evidence="8">2.3.1.1</ecNumber>
        </recommendedName>
        <alternativeName>
            <fullName evidence="8">N-acetylglutamate synthase</fullName>
            <shortName evidence="8">AGSase</shortName>
        </alternativeName>
    </domain>
    <component>
        <recommendedName>
            <fullName evidence="8">Arginine biosynthesis bifunctional protein ArgJ alpha chain</fullName>
        </recommendedName>
    </component>
    <component>
        <recommendedName>
            <fullName evidence="8">Arginine biosynthesis bifunctional protein ArgJ beta chain</fullName>
        </recommendedName>
    </component>
</protein>
<comment type="subcellular location">
    <subcellularLocation>
        <location evidence="8">Cytoplasm</location>
    </subcellularLocation>
</comment>
<reference evidence="9" key="1">
    <citation type="submission" date="2023-03" db="EMBL/GenBank/DDBJ databases">
        <title>Lomoglobus Profundus gen. nov., sp. nov., a novel member of the phylum Verrucomicrobia, isolated from deep-marine sediment of South China Sea.</title>
        <authorList>
            <person name="Ahmad T."/>
            <person name="Ishaq S.E."/>
            <person name="Wang F."/>
        </authorList>
    </citation>
    <scope>NUCLEOTIDE SEQUENCE</scope>
    <source>
        <strain evidence="9">LMO-M01</strain>
    </source>
</reference>
<dbReference type="Pfam" id="PF01960">
    <property type="entry name" value="ArgJ"/>
    <property type="match status" value="1"/>
</dbReference>
<dbReference type="AlphaFoldDB" id="A0AAE9ZVI7"/>
<comment type="pathway">
    <text evidence="8">Amino-acid biosynthesis; L-arginine biosynthesis; L-ornithine and N-acetyl-L-glutamate from L-glutamate and N(2)-acetyl-L-ornithine (cyclic): step 1/1.</text>
</comment>
<keyword evidence="3 8" id="KW-0055">Arginine biosynthesis</keyword>
<evidence type="ECO:0000256" key="7">
    <source>
        <dbReference type="ARBA" id="ARBA00023315"/>
    </source>
</evidence>
<feature type="binding site" evidence="8">
    <location>
        <position position="438"/>
    </location>
    <ligand>
        <name>substrate</name>
    </ligand>
</feature>
<evidence type="ECO:0000313" key="10">
    <source>
        <dbReference type="Proteomes" id="UP001218638"/>
    </source>
</evidence>
<dbReference type="EMBL" id="CP119075">
    <property type="protein sequence ID" value="WED63909.1"/>
    <property type="molecule type" value="Genomic_DNA"/>
</dbReference>
<organism evidence="9 10">
    <name type="scientific">Synoicihabitans lomoniglobus</name>
    <dbReference type="NCBI Taxonomy" id="2909285"/>
    <lineage>
        <taxon>Bacteria</taxon>
        <taxon>Pseudomonadati</taxon>
        <taxon>Verrucomicrobiota</taxon>
        <taxon>Opitutia</taxon>
        <taxon>Opitutales</taxon>
        <taxon>Opitutaceae</taxon>
        <taxon>Synoicihabitans</taxon>
    </lineage>
</organism>
<dbReference type="HAMAP" id="MF_01106">
    <property type="entry name" value="ArgJ"/>
    <property type="match status" value="1"/>
</dbReference>
<evidence type="ECO:0000256" key="2">
    <source>
        <dbReference type="ARBA" id="ARBA00011475"/>
    </source>
</evidence>
<feature type="binding site" evidence="8">
    <location>
        <position position="281"/>
    </location>
    <ligand>
        <name>substrate</name>
    </ligand>
</feature>
<comment type="catalytic activity">
    <reaction evidence="8">
        <text>L-glutamate + acetyl-CoA = N-acetyl-L-glutamate + CoA + H(+)</text>
        <dbReference type="Rhea" id="RHEA:24292"/>
        <dbReference type="ChEBI" id="CHEBI:15378"/>
        <dbReference type="ChEBI" id="CHEBI:29985"/>
        <dbReference type="ChEBI" id="CHEBI:44337"/>
        <dbReference type="ChEBI" id="CHEBI:57287"/>
        <dbReference type="ChEBI" id="CHEBI:57288"/>
        <dbReference type="EC" id="2.3.1.1"/>
    </reaction>
</comment>
<dbReference type="EC" id="2.3.1.1" evidence="8"/>
<evidence type="ECO:0000256" key="5">
    <source>
        <dbReference type="ARBA" id="ARBA00022679"/>
    </source>
</evidence>